<keyword evidence="3" id="KW-1185">Reference proteome</keyword>
<reference evidence="3" key="1">
    <citation type="submission" date="2017-04" db="EMBL/GenBank/DDBJ databases">
        <title>Plasmodium gonderi genome.</title>
        <authorList>
            <person name="Arisue N."/>
            <person name="Honma H."/>
            <person name="Kawai S."/>
            <person name="Tougan T."/>
            <person name="Tanabe K."/>
            <person name="Horii T."/>
        </authorList>
    </citation>
    <scope>NUCLEOTIDE SEQUENCE [LARGE SCALE GENOMIC DNA]</scope>
    <source>
        <strain evidence="3">ATCC 30045</strain>
    </source>
</reference>
<dbReference type="Pfam" id="PF12420">
    <property type="entry name" value="DUF3671"/>
    <property type="match status" value="1"/>
</dbReference>
<sequence>MTEKTNKFVFFFNFLTFILLICIWNNPIEYNSFCKSINNERNPKISLNTRANRLLKTNTEEYIQQNYASPRDNISKLEDTYDGDFEKQLISLLGDHQYSSVFSSLMINDDVQLNLNASESNESCKSIPNSLKYQNDYGSNTEDDINDDDKYLNIQNEKMSYDGDDVFSDYHSENNYKDDYDNESTSDTLTNSNSYVNSYHPSKYDDKSDIELYKSKEPFGKLKYKRKRSVLLSPIAKFVKSRKAWYERVLLKFTISVFNPDSSSNEISRDMKLYFAFLSPVLVCGIFLLGFLLQENLMGIGISSIMYIISLIFIFFKAITISKKYKNYGIRSMKK</sequence>
<evidence type="ECO:0000256" key="1">
    <source>
        <dbReference type="SAM" id="Phobius"/>
    </source>
</evidence>
<dbReference type="AlphaFoldDB" id="A0A1Y1JCW1"/>
<organism evidence="2 3">
    <name type="scientific">Plasmodium gonderi</name>
    <dbReference type="NCBI Taxonomy" id="77519"/>
    <lineage>
        <taxon>Eukaryota</taxon>
        <taxon>Sar</taxon>
        <taxon>Alveolata</taxon>
        <taxon>Apicomplexa</taxon>
        <taxon>Aconoidasida</taxon>
        <taxon>Haemosporida</taxon>
        <taxon>Plasmodiidae</taxon>
        <taxon>Plasmodium</taxon>
        <taxon>Plasmodium (Plasmodium)</taxon>
    </lineage>
</organism>
<dbReference type="OMA" id="ISSIMYI"/>
<keyword evidence="1" id="KW-0812">Transmembrane</keyword>
<feature type="transmembrane region" description="Helical" evidence="1">
    <location>
        <begin position="6"/>
        <end position="25"/>
    </location>
</feature>
<evidence type="ECO:0000313" key="3">
    <source>
        <dbReference type="Proteomes" id="UP000195521"/>
    </source>
</evidence>
<accession>A0A1Y1JCW1</accession>
<dbReference type="EMBL" id="BDQF01000002">
    <property type="protein sequence ID" value="GAW79195.1"/>
    <property type="molecule type" value="Genomic_DNA"/>
</dbReference>
<feature type="transmembrane region" description="Helical" evidence="1">
    <location>
        <begin position="298"/>
        <end position="316"/>
    </location>
</feature>
<dbReference type="RefSeq" id="XP_028541784.1">
    <property type="nucleotide sequence ID" value="XM_028685983.1"/>
</dbReference>
<dbReference type="InterPro" id="IPR022139">
    <property type="entry name" value="Fam-L/Fam-M-like_plasmodium"/>
</dbReference>
<evidence type="ECO:0008006" key="4">
    <source>
        <dbReference type="Google" id="ProtNLM"/>
    </source>
</evidence>
<name>A0A1Y1JCW1_PLAGO</name>
<evidence type="ECO:0000313" key="2">
    <source>
        <dbReference type="EMBL" id="GAW79195.1"/>
    </source>
</evidence>
<gene>
    <name evidence="2" type="ORF">PGO_021670</name>
</gene>
<keyword evidence="1" id="KW-0472">Membrane</keyword>
<protein>
    <recommendedName>
        <fullName evidence="4">Pv-fam-d protein</fullName>
    </recommendedName>
</protein>
<feature type="transmembrane region" description="Helical" evidence="1">
    <location>
        <begin position="273"/>
        <end position="292"/>
    </location>
</feature>
<proteinExistence type="predicted"/>
<comment type="caution">
    <text evidence="2">The sequence shown here is derived from an EMBL/GenBank/DDBJ whole genome shotgun (WGS) entry which is preliminary data.</text>
</comment>
<dbReference type="Proteomes" id="UP000195521">
    <property type="component" value="Unassembled WGS sequence"/>
</dbReference>
<keyword evidence="1" id="KW-1133">Transmembrane helix</keyword>
<dbReference type="GeneID" id="39745897"/>